<dbReference type="EMBL" id="UZAI01002224">
    <property type="protein sequence ID" value="VDO69470.1"/>
    <property type="molecule type" value="Genomic_DNA"/>
</dbReference>
<protein>
    <submittedName>
        <fullName evidence="1">Uncharacterized protein</fullName>
    </submittedName>
</protein>
<accession>A0A3P7X6E1</accession>
<keyword evidence="2" id="KW-1185">Reference proteome</keyword>
<evidence type="ECO:0000313" key="2">
    <source>
        <dbReference type="Proteomes" id="UP000277204"/>
    </source>
</evidence>
<dbReference type="AlphaFoldDB" id="A0A3P7X6E1"/>
<sequence>MVHTPFVPSGYWSPCAPLIWNQGFPTVLGGLSMSTNPVKAPDICFSSSHFRKQQKCHEKAVSMTYLVEAIYAWPCESISRGRADSSHSRPYQGTRGHVNIECNYNKKRIYTNELLNIYRLLVKPQ</sequence>
<name>A0A3P7X6E1_9TREM</name>
<evidence type="ECO:0000313" key="1">
    <source>
        <dbReference type="EMBL" id="VDO69470.1"/>
    </source>
</evidence>
<reference evidence="1 2" key="1">
    <citation type="submission" date="2018-11" db="EMBL/GenBank/DDBJ databases">
        <authorList>
            <consortium name="Pathogen Informatics"/>
        </authorList>
    </citation>
    <scope>NUCLEOTIDE SEQUENCE [LARGE SCALE GENOMIC DNA]</scope>
    <source>
        <strain evidence="1 2">Zambia</strain>
    </source>
</reference>
<organism evidence="1 2">
    <name type="scientific">Schistosoma margrebowiei</name>
    <dbReference type="NCBI Taxonomy" id="48269"/>
    <lineage>
        <taxon>Eukaryota</taxon>
        <taxon>Metazoa</taxon>
        <taxon>Spiralia</taxon>
        <taxon>Lophotrochozoa</taxon>
        <taxon>Platyhelminthes</taxon>
        <taxon>Trematoda</taxon>
        <taxon>Digenea</taxon>
        <taxon>Strigeidida</taxon>
        <taxon>Schistosomatoidea</taxon>
        <taxon>Schistosomatidae</taxon>
        <taxon>Schistosoma</taxon>
    </lineage>
</organism>
<dbReference type="Proteomes" id="UP000277204">
    <property type="component" value="Unassembled WGS sequence"/>
</dbReference>
<gene>
    <name evidence="1" type="ORF">SMRZ_LOCUS6112</name>
</gene>
<proteinExistence type="predicted"/>